<dbReference type="EMBL" id="CAXITT010000258">
    <property type="protein sequence ID" value="CAL1537343.1"/>
    <property type="molecule type" value="Genomic_DNA"/>
</dbReference>
<feature type="transmembrane region" description="Helical" evidence="5">
    <location>
        <begin position="108"/>
        <end position="131"/>
    </location>
</feature>
<feature type="transmembrane region" description="Helical" evidence="5">
    <location>
        <begin position="152"/>
        <end position="172"/>
    </location>
</feature>
<keyword evidence="2 5" id="KW-0812">Transmembrane</keyword>
<keyword evidence="8" id="KW-1185">Reference proteome</keyword>
<dbReference type="PROSITE" id="PS50262">
    <property type="entry name" value="G_PROTEIN_RECEP_F1_2"/>
    <property type="match status" value="1"/>
</dbReference>
<dbReference type="InterPro" id="IPR019427">
    <property type="entry name" value="7TM_GPCR_serpentine_rcpt_Srw"/>
</dbReference>
<feature type="domain" description="G-protein coupled receptors family 1 profile" evidence="6">
    <location>
        <begin position="48"/>
        <end position="319"/>
    </location>
</feature>
<accession>A0AAV2HYG4</accession>
<dbReference type="AlphaFoldDB" id="A0AAV2HYG4"/>
<evidence type="ECO:0000256" key="2">
    <source>
        <dbReference type="ARBA" id="ARBA00022692"/>
    </source>
</evidence>
<dbReference type="SUPFAM" id="SSF81321">
    <property type="entry name" value="Family A G protein-coupled receptor-like"/>
    <property type="match status" value="1"/>
</dbReference>
<dbReference type="PANTHER" id="PTHR46641">
    <property type="entry name" value="FMRFAMIDE RECEPTOR-RELATED"/>
    <property type="match status" value="1"/>
</dbReference>
<feature type="transmembrane region" description="Helical" evidence="5">
    <location>
        <begin position="69"/>
        <end position="88"/>
    </location>
</feature>
<organism evidence="7 8">
    <name type="scientific">Lymnaea stagnalis</name>
    <name type="common">Great pond snail</name>
    <name type="synonym">Helix stagnalis</name>
    <dbReference type="NCBI Taxonomy" id="6523"/>
    <lineage>
        <taxon>Eukaryota</taxon>
        <taxon>Metazoa</taxon>
        <taxon>Spiralia</taxon>
        <taxon>Lophotrochozoa</taxon>
        <taxon>Mollusca</taxon>
        <taxon>Gastropoda</taxon>
        <taxon>Heterobranchia</taxon>
        <taxon>Euthyneura</taxon>
        <taxon>Panpulmonata</taxon>
        <taxon>Hygrophila</taxon>
        <taxon>Lymnaeoidea</taxon>
        <taxon>Lymnaeidae</taxon>
        <taxon>Lymnaea</taxon>
    </lineage>
</organism>
<dbReference type="PRINTS" id="PR00237">
    <property type="entry name" value="GPCRRHODOPSN"/>
</dbReference>
<gene>
    <name evidence="7" type="ORF">GSLYS_00011256001</name>
</gene>
<dbReference type="InterPro" id="IPR000276">
    <property type="entry name" value="GPCR_Rhodpsn"/>
</dbReference>
<protein>
    <recommendedName>
        <fullName evidence="6">G-protein coupled receptors family 1 profile domain-containing protein</fullName>
    </recommendedName>
</protein>
<name>A0AAV2HYG4_LYMST</name>
<dbReference type="Proteomes" id="UP001497497">
    <property type="component" value="Unassembled WGS sequence"/>
</dbReference>
<dbReference type="Gene3D" id="1.20.1070.10">
    <property type="entry name" value="Rhodopsin 7-helix transmembrane proteins"/>
    <property type="match status" value="1"/>
</dbReference>
<feature type="transmembrane region" description="Helical" evidence="5">
    <location>
        <begin position="260"/>
        <end position="284"/>
    </location>
</feature>
<keyword evidence="4 5" id="KW-0472">Membrane</keyword>
<comment type="subcellular location">
    <subcellularLocation>
        <location evidence="1">Membrane</location>
    </subcellularLocation>
</comment>
<dbReference type="GO" id="GO:0008528">
    <property type="term" value="F:G protein-coupled peptide receptor activity"/>
    <property type="evidence" value="ECO:0007669"/>
    <property type="project" value="InterPro"/>
</dbReference>
<evidence type="ECO:0000256" key="4">
    <source>
        <dbReference type="ARBA" id="ARBA00023136"/>
    </source>
</evidence>
<feature type="transmembrane region" description="Helical" evidence="5">
    <location>
        <begin position="203"/>
        <end position="227"/>
    </location>
</feature>
<dbReference type="Pfam" id="PF10324">
    <property type="entry name" value="7TM_GPCR_Srw"/>
    <property type="match status" value="1"/>
</dbReference>
<keyword evidence="3 5" id="KW-1133">Transmembrane helix</keyword>
<evidence type="ECO:0000256" key="1">
    <source>
        <dbReference type="ARBA" id="ARBA00004370"/>
    </source>
</evidence>
<evidence type="ECO:0000313" key="8">
    <source>
        <dbReference type="Proteomes" id="UP001497497"/>
    </source>
</evidence>
<evidence type="ECO:0000259" key="6">
    <source>
        <dbReference type="PROSITE" id="PS50262"/>
    </source>
</evidence>
<evidence type="ECO:0000313" key="7">
    <source>
        <dbReference type="EMBL" id="CAL1537343.1"/>
    </source>
</evidence>
<evidence type="ECO:0000256" key="5">
    <source>
        <dbReference type="SAM" id="Phobius"/>
    </source>
</evidence>
<feature type="transmembrane region" description="Helical" evidence="5">
    <location>
        <begin position="296"/>
        <end position="320"/>
    </location>
</feature>
<dbReference type="InterPro" id="IPR017452">
    <property type="entry name" value="GPCR_Rhodpsn_7TM"/>
</dbReference>
<evidence type="ECO:0000256" key="3">
    <source>
        <dbReference type="ARBA" id="ARBA00022989"/>
    </source>
</evidence>
<proteinExistence type="predicted"/>
<sequence length="344" mass="38608">MAFKELSNITDVLLDDEDPILSNDQVKIFTFINYTILIGVVSSFGVIFNILTIVVFFRQGFSDSINISLLGLAVADVAGLLPLIWVGLCYNPWLELTYTNLDLNDLHYLFGGWPHVCFSRVTGWLTAFITFERYVCIAFPLKVKAIITPRRTVIVVASVFVIVCSSVVPVAFSLGVGPTFSVAKNRTVIGLVYSENGVAVENVALLINAFLEITAFVFVILSTIGLVQKFLSKTKWRNETSSSQKNEQISRRDKKVVKMIILISGIFIASYFPIVINVTVMAVFDDYGVLGRYKNIYMAIGTCIFFLEAVNSTVNIFVYLRMSSRFRETFVSIFCTVRCRKDRT</sequence>
<reference evidence="7 8" key="1">
    <citation type="submission" date="2024-04" db="EMBL/GenBank/DDBJ databases">
        <authorList>
            <consortium name="Genoscope - CEA"/>
            <person name="William W."/>
        </authorList>
    </citation>
    <scope>NUCLEOTIDE SEQUENCE [LARGE SCALE GENOMIC DNA]</scope>
</reference>
<dbReference type="GO" id="GO:0016020">
    <property type="term" value="C:membrane"/>
    <property type="evidence" value="ECO:0007669"/>
    <property type="project" value="UniProtKB-SubCell"/>
</dbReference>
<dbReference type="PANTHER" id="PTHR46641:SF2">
    <property type="entry name" value="FMRFAMIDE RECEPTOR"/>
    <property type="match status" value="1"/>
</dbReference>
<feature type="transmembrane region" description="Helical" evidence="5">
    <location>
        <begin position="31"/>
        <end position="57"/>
    </location>
</feature>
<comment type="caution">
    <text evidence="7">The sequence shown here is derived from an EMBL/GenBank/DDBJ whole genome shotgun (WGS) entry which is preliminary data.</text>
</comment>
<dbReference type="InterPro" id="IPR052954">
    <property type="entry name" value="GPCR-Ligand_Int"/>
</dbReference>